<keyword evidence="1" id="KW-0732">Signal</keyword>
<feature type="signal peptide" evidence="1">
    <location>
        <begin position="1"/>
        <end position="23"/>
    </location>
</feature>
<dbReference type="Proteomes" id="UP000566324">
    <property type="component" value="Unassembled WGS sequence"/>
</dbReference>
<dbReference type="AlphaFoldDB" id="A0A7W7AZQ8"/>
<feature type="chain" id="PRO_5031640243" description="LPS-assembly protein LptD" evidence="1">
    <location>
        <begin position="24"/>
        <end position="747"/>
    </location>
</feature>
<evidence type="ECO:0000259" key="2">
    <source>
        <dbReference type="Pfam" id="PF04453"/>
    </source>
</evidence>
<feature type="domain" description="LptD C-terminal" evidence="2">
    <location>
        <begin position="308"/>
        <end position="674"/>
    </location>
</feature>
<dbReference type="GO" id="GO:0015920">
    <property type="term" value="P:lipopolysaccharide transport"/>
    <property type="evidence" value="ECO:0007669"/>
    <property type="project" value="InterPro"/>
</dbReference>
<dbReference type="GO" id="GO:0009279">
    <property type="term" value="C:cell outer membrane"/>
    <property type="evidence" value="ECO:0007669"/>
    <property type="project" value="UniProtKB-SubCell"/>
</dbReference>
<comment type="caution">
    <text evidence="1">Lacks conserved residue(s) required for the propagation of feature annotation.</text>
</comment>
<keyword evidence="4" id="KW-1185">Reference proteome</keyword>
<evidence type="ECO:0000256" key="1">
    <source>
        <dbReference type="HAMAP-Rule" id="MF_01411"/>
    </source>
</evidence>
<comment type="caution">
    <text evidence="3">The sequence shown here is derived from an EMBL/GenBank/DDBJ whole genome shotgun (WGS) entry which is preliminary data.</text>
</comment>
<dbReference type="PANTHER" id="PTHR30189:SF1">
    <property type="entry name" value="LPS-ASSEMBLY PROTEIN LPTD"/>
    <property type="match status" value="1"/>
</dbReference>
<dbReference type="EMBL" id="JACHNZ010000008">
    <property type="protein sequence ID" value="MBB4631359.1"/>
    <property type="molecule type" value="Genomic_DNA"/>
</dbReference>
<dbReference type="PROSITE" id="PS51257">
    <property type="entry name" value="PROKAR_LIPOPROTEIN"/>
    <property type="match status" value="1"/>
</dbReference>
<name>A0A7W7AZQ8_9SPHN</name>
<organism evidence="3 4">
    <name type="scientific">Sphingosinicella soli</name>
    <dbReference type="NCBI Taxonomy" id="333708"/>
    <lineage>
        <taxon>Bacteria</taxon>
        <taxon>Pseudomonadati</taxon>
        <taxon>Pseudomonadota</taxon>
        <taxon>Alphaproteobacteria</taxon>
        <taxon>Sphingomonadales</taxon>
        <taxon>Sphingosinicellaceae</taxon>
        <taxon>Sphingosinicella</taxon>
    </lineage>
</organism>
<dbReference type="RefSeq" id="WP_243451702.1">
    <property type="nucleotide sequence ID" value="NZ_JACHNZ010000008.1"/>
</dbReference>
<keyword evidence="1" id="KW-0472">Membrane</keyword>
<keyword evidence="1" id="KW-0998">Cell outer membrane</keyword>
<dbReference type="InterPro" id="IPR007543">
    <property type="entry name" value="LptD_C"/>
</dbReference>
<reference evidence="3 4" key="1">
    <citation type="submission" date="2020-08" db="EMBL/GenBank/DDBJ databases">
        <title>Genomic Encyclopedia of Type Strains, Phase IV (KMG-IV): sequencing the most valuable type-strain genomes for metagenomic binning, comparative biology and taxonomic classification.</title>
        <authorList>
            <person name="Goeker M."/>
        </authorList>
    </citation>
    <scope>NUCLEOTIDE SEQUENCE [LARGE SCALE GENOMIC DNA]</scope>
    <source>
        <strain evidence="3 4">DSM 17328</strain>
    </source>
</reference>
<evidence type="ECO:0000313" key="4">
    <source>
        <dbReference type="Proteomes" id="UP000566324"/>
    </source>
</evidence>
<dbReference type="GO" id="GO:0043165">
    <property type="term" value="P:Gram-negative-bacterium-type cell outer membrane assembly"/>
    <property type="evidence" value="ECO:0007669"/>
    <property type="project" value="UniProtKB-UniRule"/>
</dbReference>
<dbReference type="InterPro" id="IPR020889">
    <property type="entry name" value="LipoPS_assembly_LptD"/>
</dbReference>
<comment type="similarity">
    <text evidence="1">Belongs to the LptD family.</text>
</comment>
<dbReference type="Pfam" id="PF04453">
    <property type="entry name" value="LptD"/>
    <property type="match status" value="1"/>
</dbReference>
<evidence type="ECO:0000313" key="3">
    <source>
        <dbReference type="EMBL" id="MBB4631359.1"/>
    </source>
</evidence>
<sequence precursor="true">MSRRLAVFFLSSALAGCAVPALAQTDPAAAPAPTPAPAVDGGPALEAGDAIEFAADTMAYEDETQLVTARGNVVVTRDGYRLTANEVEYDRRTGKVEARGAVKVIDPDGNEAFGGRVELDESLRDGAVENILLVLQDGGRLAARDGIREDGRTTVNRAVYSPCDIVGTDGCPKEPLWQVKALRVRHDPDRKRVYYKDASLEFLGIPIFYSPSLSHPDGPGRNATGILVPSVTIDRSLGVSLELPYFLRLSDSNDLTIAPIIYTEVNPALSLDYRHQTASGPLRFGGIGTYSSELDFPDPDGTGIPNKKFRGYIYGSGRLQHGRNWRSTFGLRLATDDTFLRRYDVSRDDTLRNFYQLERFGVESYFAVEGWAFQGLRQTDVAGLTPIALPLITYMWSPGDTIAGGRLKLAADTAAITRTDGMDTQRASASAEWKRSLITPWGQRVTATGLVRGDMYHITDSALAELPIYAGRDGWEGRILPAAALDIEWPLAGPAFGGTQTLTPRVQFSVSPSDVNDNIPNEDSRAVDLDDTNLFDLNRFPGSDRWEGGQRVTYGATWRLDRPRWQIESEFGQSYRFDKAPGAFPQGTGLSGHFSDFVGRNTVRVGSSFDVTHRFRLDKSSLRLRRNEIDVTVGNKRTYATVGYVKLDRDINIEDLEDREEVRAGGRISFARYWSVIGSVIVDLTSRAEDPLNESDGFEMVRHRLGIAYQDDCFEFGVTWRRDYVEDRDFRRGNAFLFSISLKNLGR</sequence>
<comment type="function">
    <text evidence="1">Involved in the assembly of lipopolysaccharide (LPS) at the surface of the outer membrane.</text>
</comment>
<accession>A0A7W7AZQ8</accession>
<comment type="subcellular location">
    <subcellularLocation>
        <location evidence="1">Cell outer membrane</location>
    </subcellularLocation>
</comment>
<proteinExistence type="inferred from homology"/>
<gene>
    <name evidence="1" type="primary">lptD</name>
    <name evidence="3" type="ORF">GGQ98_000967</name>
</gene>
<comment type="subunit">
    <text evidence="1">Component of the lipopolysaccharide transport and assembly complex.</text>
</comment>
<dbReference type="GO" id="GO:1990351">
    <property type="term" value="C:transporter complex"/>
    <property type="evidence" value="ECO:0007669"/>
    <property type="project" value="TreeGrafter"/>
</dbReference>
<dbReference type="Gene3D" id="2.60.450.10">
    <property type="entry name" value="Lipopolysaccharide (LPS) transport protein A like domain"/>
    <property type="match status" value="1"/>
</dbReference>
<dbReference type="HAMAP" id="MF_01411">
    <property type="entry name" value="LPS_assembly_LptD"/>
    <property type="match status" value="1"/>
</dbReference>
<dbReference type="InterPro" id="IPR050218">
    <property type="entry name" value="LptD"/>
</dbReference>
<protein>
    <recommendedName>
        <fullName evidence="1">LPS-assembly protein LptD</fullName>
    </recommendedName>
</protein>
<dbReference type="PANTHER" id="PTHR30189">
    <property type="entry name" value="LPS-ASSEMBLY PROTEIN"/>
    <property type="match status" value="1"/>
</dbReference>